<protein>
    <recommendedName>
        <fullName evidence="2">DUF7730 domain-containing protein</fullName>
    </recommendedName>
</protein>
<feature type="compositionally biased region" description="Low complexity" evidence="1">
    <location>
        <begin position="561"/>
        <end position="572"/>
    </location>
</feature>
<proteinExistence type="predicted"/>
<dbReference type="Proteomes" id="UP000294003">
    <property type="component" value="Unassembled WGS sequence"/>
</dbReference>
<evidence type="ECO:0000313" key="4">
    <source>
        <dbReference type="Proteomes" id="UP000294003"/>
    </source>
</evidence>
<accession>A0ABY0HG62</accession>
<feature type="compositionally biased region" description="Basic and acidic residues" evidence="1">
    <location>
        <begin position="734"/>
        <end position="744"/>
    </location>
</feature>
<dbReference type="Pfam" id="PF24864">
    <property type="entry name" value="DUF7730"/>
    <property type="match status" value="1"/>
</dbReference>
<feature type="domain" description="DUF7730" evidence="2">
    <location>
        <begin position="243"/>
        <end position="382"/>
    </location>
</feature>
<evidence type="ECO:0000313" key="3">
    <source>
        <dbReference type="EMBL" id="RYO92371.1"/>
    </source>
</evidence>
<gene>
    <name evidence="3" type="ORF">DL762_001651</name>
</gene>
<feature type="compositionally biased region" description="Low complexity" evidence="1">
    <location>
        <begin position="781"/>
        <end position="790"/>
    </location>
</feature>
<feature type="region of interest" description="Disordered" evidence="1">
    <location>
        <begin position="557"/>
        <end position="607"/>
    </location>
</feature>
<evidence type="ECO:0000256" key="1">
    <source>
        <dbReference type="SAM" id="MobiDB-lite"/>
    </source>
</evidence>
<organism evidence="3 4">
    <name type="scientific">Monosporascus cannonballus</name>
    <dbReference type="NCBI Taxonomy" id="155416"/>
    <lineage>
        <taxon>Eukaryota</taxon>
        <taxon>Fungi</taxon>
        <taxon>Dikarya</taxon>
        <taxon>Ascomycota</taxon>
        <taxon>Pezizomycotina</taxon>
        <taxon>Sordariomycetes</taxon>
        <taxon>Xylariomycetidae</taxon>
        <taxon>Xylariales</taxon>
        <taxon>Xylariales incertae sedis</taxon>
        <taxon>Monosporascus</taxon>
    </lineage>
</organism>
<keyword evidence="4" id="KW-1185">Reference proteome</keyword>
<feature type="region of interest" description="Disordered" evidence="1">
    <location>
        <begin position="1"/>
        <end position="117"/>
    </location>
</feature>
<feature type="compositionally biased region" description="Acidic residues" evidence="1">
    <location>
        <begin position="46"/>
        <end position="61"/>
    </location>
</feature>
<feature type="region of interest" description="Disordered" evidence="1">
    <location>
        <begin position="635"/>
        <end position="805"/>
    </location>
</feature>
<feature type="compositionally biased region" description="Low complexity" evidence="1">
    <location>
        <begin position="62"/>
        <end position="74"/>
    </location>
</feature>
<feature type="compositionally biased region" description="Basic and acidic residues" evidence="1">
    <location>
        <begin position="12"/>
        <end position="39"/>
    </location>
</feature>
<comment type="caution">
    <text evidence="3">The sequence shown here is derived from an EMBL/GenBank/DDBJ whole genome shotgun (WGS) entry which is preliminary data.</text>
</comment>
<reference evidence="3 4" key="1">
    <citation type="submission" date="2018-06" db="EMBL/GenBank/DDBJ databases">
        <title>Complete Genomes of Monosporascus.</title>
        <authorList>
            <person name="Robinson A.J."/>
            <person name="Natvig D.O."/>
        </authorList>
    </citation>
    <scope>NUCLEOTIDE SEQUENCE [LARGE SCALE GENOMIC DNA]</scope>
    <source>
        <strain evidence="3 4">CBS 609.92</strain>
    </source>
</reference>
<evidence type="ECO:0000259" key="2">
    <source>
        <dbReference type="Pfam" id="PF24864"/>
    </source>
</evidence>
<name>A0ABY0HG62_9PEZI</name>
<dbReference type="InterPro" id="IPR056632">
    <property type="entry name" value="DUF7730"/>
</dbReference>
<feature type="compositionally biased region" description="Basic and acidic residues" evidence="1">
    <location>
        <begin position="756"/>
        <end position="766"/>
    </location>
</feature>
<feature type="compositionally biased region" description="Polar residues" evidence="1">
    <location>
        <begin position="523"/>
        <end position="532"/>
    </location>
</feature>
<feature type="region of interest" description="Disordered" evidence="1">
    <location>
        <begin position="521"/>
        <end position="541"/>
    </location>
</feature>
<sequence length="805" mass="90145">MSSHGSPDEDDRTTPRSDDESMSSDDGHSISTDGDHDISDDGQGVSDDDDNNGSDGGESDVEPGGSQGPQQGPQKGSGGGGGDSPSEPPVDDGGDDSSVGHSILNDESDDEELVDEHSEFKARLLETERLRGPRPPPIPWQDLLRKYLRGEGDLSYVEVYRESCSQENMSQKLGVAHPDIKFGNSELNDWQLRIAYPSQDPRVQLLWPRPKLDRRMWSIVLPNVFHRRQPLSQMLLEPAPFRFEELPKEIQARIFRILFEKRTLVHCLSRLDYCHPPKNFPETNRPKRSELPKRFYIGTRTCNVSAALRPNKVLRPLLVCKRWFFIGVHAFYGINTFAFSSLGELGRFFKGIGRARLQRIQHIELMWHGALMPTRWQTEEDNKGNEHKYKVSDRTLPLASFTMTSRLKTLVVHIDESAKRRMRRRYEMPLPTDYGRDFSREATQKLSAFGKLMKRTDTQPNWRRNRSMRTVQGMDYLYQLRGMKWIRFKDVSAPEHRGNTRDWSFNNDMNMVVTSPKEPRYAMQSQPQNLTPLTGLRNWEPSDDDMDIIRGFYNEDSDELVGGSETSVSEGSIPSTLSHVSRSSGTDSDEDGDDDGFRGGNPLGDIMDLMEVDEPDIEPEDGGASVDVDVERANSNASSDVDGLQPPGPEVVDLTLEDEGDDNGSTSEDLFVPWASDTGYSTVAPSDDGGRRRQTAIGLTGGARASTDIKSESSSTEAEGRRRRRRRRLVIDLTGDRAQVKEESPFVGIQSSVKRPRTEDMKDNDGFKIPLAKRPRATPPSSSGGSERSSVAPGGLMGAFRNATS</sequence>
<dbReference type="EMBL" id="QJNS01000028">
    <property type="protein sequence ID" value="RYO92371.1"/>
    <property type="molecule type" value="Genomic_DNA"/>
</dbReference>